<feature type="signal peptide" evidence="1">
    <location>
        <begin position="1"/>
        <end position="26"/>
    </location>
</feature>
<dbReference type="InterPro" id="IPR036365">
    <property type="entry name" value="PGBD-like_sf"/>
</dbReference>
<dbReference type="InterPro" id="IPR036366">
    <property type="entry name" value="PGBDSf"/>
</dbReference>
<dbReference type="Gene3D" id="3.10.100.10">
    <property type="entry name" value="Mannose-Binding Protein A, subunit A"/>
    <property type="match status" value="1"/>
</dbReference>
<dbReference type="Pfam" id="PF00656">
    <property type="entry name" value="Peptidase_C14"/>
    <property type="match status" value="1"/>
</dbReference>
<feature type="chain" id="PRO_5032322355" description="Caspase family p20 domain-containing protein" evidence="1">
    <location>
        <begin position="27"/>
        <end position="605"/>
    </location>
</feature>
<dbReference type="InterPro" id="IPR052039">
    <property type="entry name" value="Caspase-related_regulators"/>
</dbReference>
<dbReference type="Gene3D" id="1.10.101.10">
    <property type="entry name" value="PGBD-like superfamily/PGBD"/>
    <property type="match status" value="1"/>
</dbReference>
<dbReference type="PROSITE" id="PS50041">
    <property type="entry name" value="C_TYPE_LECTIN_2"/>
    <property type="match status" value="1"/>
</dbReference>
<proteinExistence type="predicted"/>
<dbReference type="Proteomes" id="UP000503308">
    <property type="component" value="Chromosome"/>
</dbReference>
<organism evidence="4 5">
    <name type="scientific">Roseobacter ponti</name>
    <dbReference type="NCBI Taxonomy" id="1891787"/>
    <lineage>
        <taxon>Bacteria</taxon>
        <taxon>Pseudomonadati</taxon>
        <taxon>Pseudomonadota</taxon>
        <taxon>Alphaproteobacteria</taxon>
        <taxon>Rhodobacterales</taxon>
        <taxon>Roseobacteraceae</taxon>
        <taxon>Roseobacter</taxon>
    </lineage>
</organism>
<dbReference type="SUPFAM" id="SSF52129">
    <property type="entry name" value="Caspase-like"/>
    <property type="match status" value="1"/>
</dbReference>
<evidence type="ECO:0008006" key="6">
    <source>
        <dbReference type="Google" id="ProtNLM"/>
    </source>
</evidence>
<dbReference type="InterPro" id="IPR001309">
    <property type="entry name" value="Pept_C14_p20"/>
</dbReference>
<evidence type="ECO:0000313" key="5">
    <source>
        <dbReference type="Proteomes" id="UP000503308"/>
    </source>
</evidence>
<dbReference type="SUPFAM" id="SSF47090">
    <property type="entry name" value="PGBD-like"/>
    <property type="match status" value="1"/>
</dbReference>
<name>A0A858SVL1_9RHOB</name>
<feature type="domain" description="C-type lectin" evidence="2">
    <location>
        <begin position="454"/>
        <end position="590"/>
    </location>
</feature>
<evidence type="ECO:0000259" key="3">
    <source>
        <dbReference type="PROSITE" id="PS50208"/>
    </source>
</evidence>
<dbReference type="InterPro" id="IPR016187">
    <property type="entry name" value="CTDL_fold"/>
</dbReference>
<dbReference type="PROSITE" id="PS50208">
    <property type="entry name" value="CASPASE_P20"/>
    <property type="match status" value="1"/>
</dbReference>
<dbReference type="GO" id="GO:0006508">
    <property type="term" value="P:proteolysis"/>
    <property type="evidence" value="ECO:0007669"/>
    <property type="project" value="InterPro"/>
</dbReference>
<reference evidence="4 5" key="1">
    <citation type="submission" date="2020-02" db="EMBL/GenBank/DDBJ databases">
        <title>Genome sequence of Roseobacter ponti.</title>
        <authorList>
            <person name="Hollensteiner J."/>
            <person name="Schneider D."/>
            <person name="Poehlein A."/>
            <person name="Daniel R."/>
        </authorList>
    </citation>
    <scope>NUCLEOTIDE SEQUENCE [LARGE SCALE GENOMIC DNA]</scope>
    <source>
        <strain evidence="4 5">DSM 106830</strain>
    </source>
</reference>
<evidence type="ECO:0000313" key="4">
    <source>
        <dbReference type="EMBL" id="QJF51872.1"/>
    </source>
</evidence>
<protein>
    <recommendedName>
        <fullName evidence="6">Caspase family p20 domain-containing protein</fullName>
    </recommendedName>
</protein>
<dbReference type="KEGG" id="rpon:G3256_12210"/>
<dbReference type="RefSeq" id="WP_169641090.1">
    <property type="nucleotide sequence ID" value="NZ_CP048788.1"/>
</dbReference>
<evidence type="ECO:0000256" key="1">
    <source>
        <dbReference type="SAM" id="SignalP"/>
    </source>
</evidence>
<dbReference type="PANTHER" id="PTHR22576">
    <property type="entry name" value="MUCOSA ASSOCIATED LYMPHOID TISSUE LYMPHOMA TRANSLOCATION PROTEIN 1/PARACASPASE"/>
    <property type="match status" value="1"/>
</dbReference>
<evidence type="ECO:0000259" key="2">
    <source>
        <dbReference type="PROSITE" id="PS50041"/>
    </source>
</evidence>
<dbReference type="InterPro" id="IPR002477">
    <property type="entry name" value="Peptidoglycan-bd-like"/>
</dbReference>
<feature type="domain" description="Caspase family p20" evidence="3">
    <location>
        <begin position="34"/>
        <end position="163"/>
    </location>
</feature>
<dbReference type="PANTHER" id="PTHR22576:SF37">
    <property type="entry name" value="MUCOSA-ASSOCIATED LYMPHOID TISSUE LYMPHOMA TRANSLOCATION PROTEIN 1"/>
    <property type="match status" value="1"/>
</dbReference>
<keyword evidence="1" id="KW-0732">Signal</keyword>
<keyword evidence="5" id="KW-1185">Reference proteome</keyword>
<dbReference type="AlphaFoldDB" id="A0A858SVL1"/>
<dbReference type="EMBL" id="CP048788">
    <property type="protein sequence ID" value="QJF51872.1"/>
    <property type="molecule type" value="Genomic_DNA"/>
</dbReference>
<accession>A0A858SVL1</accession>
<dbReference type="InterPro" id="IPR011600">
    <property type="entry name" value="Pept_C14_caspase"/>
</dbReference>
<dbReference type="GO" id="GO:0004197">
    <property type="term" value="F:cysteine-type endopeptidase activity"/>
    <property type="evidence" value="ECO:0007669"/>
    <property type="project" value="InterPro"/>
</dbReference>
<dbReference type="Pfam" id="PF01471">
    <property type="entry name" value="PG_binding_1"/>
    <property type="match status" value="1"/>
</dbReference>
<sequence>MKRRAAQTARAFISLISFIVIFSTGAAPVSAANGKRVALVIGNADYEHVSTLSNPANDAADLARKLTGIGFEVTSGLDLDYTGMRLAVRDFTAAAVGADVVLIYFAGHGIEIENTNYLIPVNATLKSDRDVEFEAIRLDSVVNAVADTGGLKLILVDACRNNPFLSQMSRAGATRSIGNGLAAIEPGGVVVGYAARGGTLAQDGDGRNSPYAAALLEYIDEPGLELGKLFRKVRDRVYQTTDGFQEPFTYGSLPGEDIFLVPPVEKVAMPAPAPVSRAPVPGQAAPATPLEAAAKVNTLRGWSLYARTTDERAFSDPAALEHIRGMTPKWIAAGNDKVMEEFLLPDREARRDFQAALNQAGADVGTPDGVFGPKTRAGIRMVQSGAGLPETGVAGPALLATLNIALAEDPGGSFISAPFATRHNPAALRMIGEDPQITDILGCLGLRKSVYGVYQGRLYVAVVRSGSVASARADAQKCGLDLASVTSAAENAFVVRMFSSDPGFVSMGYDSNTNTSYKSGPYFGLRKDRGENNAVIGWRWFSGEPLRYENWLPGKPDQRHGRGDKHYAQYQYERRGRADLSSVQATQWFDGAGIHGHAVILEGDF</sequence>
<dbReference type="SUPFAM" id="SSF56436">
    <property type="entry name" value="C-type lectin-like"/>
    <property type="match status" value="1"/>
</dbReference>
<dbReference type="InterPro" id="IPR001304">
    <property type="entry name" value="C-type_lectin-like"/>
</dbReference>
<dbReference type="InterPro" id="IPR029030">
    <property type="entry name" value="Caspase-like_dom_sf"/>
</dbReference>
<gene>
    <name evidence="4" type="ORF">G3256_12210</name>
</gene>
<dbReference type="Gene3D" id="3.40.50.1460">
    <property type="match status" value="1"/>
</dbReference>
<dbReference type="InterPro" id="IPR016186">
    <property type="entry name" value="C-type_lectin-like/link_sf"/>
</dbReference>